<comment type="similarity">
    <text evidence="1">Belongs to the sigma-70 factor family. ECF subfamily.</text>
</comment>
<feature type="domain" description="RNA polymerase sigma-70 region 2" evidence="7">
    <location>
        <begin position="20"/>
        <end position="84"/>
    </location>
</feature>
<evidence type="ECO:0000313" key="10">
    <source>
        <dbReference type="EMBL" id="MFI2474032.1"/>
    </source>
</evidence>
<dbReference type="InterPro" id="IPR052704">
    <property type="entry name" value="ECF_Sigma-70_Domain"/>
</dbReference>
<dbReference type="Gene3D" id="1.10.10.10">
    <property type="entry name" value="Winged helix-like DNA-binding domain superfamily/Winged helix DNA-binding domain"/>
    <property type="match status" value="1"/>
</dbReference>
<dbReference type="PANTHER" id="PTHR30173">
    <property type="entry name" value="SIGMA 19 FACTOR"/>
    <property type="match status" value="1"/>
</dbReference>
<dbReference type="InterPro" id="IPR014305">
    <property type="entry name" value="RNA_pol_sigma-G_actinobac"/>
</dbReference>
<evidence type="ECO:0000259" key="8">
    <source>
        <dbReference type="Pfam" id="PF08281"/>
    </source>
</evidence>
<dbReference type="InterPro" id="IPR007627">
    <property type="entry name" value="RNA_pol_sigma70_r2"/>
</dbReference>
<dbReference type="NCBIfam" id="NF006089">
    <property type="entry name" value="PRK08241.1"/>
    <property type="match status" value="1"/>
</dbReference>
<dbReference type="SUPFAM" id="SSF54427">
    <property type="entry name" value="NTF2-like"/>
    <property type="match status" value="1"/>
</dbReference>
<evidence type="ECO:0000256" key="3">
    <source>
        <dbReference type="ARBA" id="ARBA00023015"/>
    </source>
</evidence>
<evidence type="ECO:0000259" key="7">
    <source>
        <dbReference type="Pfam" id="PF04542"/>
    </source>
</evidence>
<dbReference type="Proteomes" id="UP001611415">
    <property type="component" value="Unassembled WGS sequence"/>
</dbReference>
<dbReference type="InterPro" id="IPR013249">
    <property type="entry name" value="RNA_pol_sigma70_r4_t2"/>
</dbReference>
<dbReference type="SUPFAM" id="SSF88946">
    <property type="entry name" value="Sigma2 domain of RNA polymerase sigma factors"/>
    <property type="match status" value="1"/>
</dbReference>
<dbReference type="Pfam" id="PF12680">
    <property type="entry name" value="SnoaL_2"/>
    <property type="match status" value="1"/>
</dbReference>
<evidence type="ECO:0000259" key="9">
    <source>
        <dbReference type="Pfam" id="PF12680"/>
    </source>
</evidence>
<sequence>MTVQPARATEPEFERMVAPLRAELHVHCYRMLGSLREADDAVRESLVRARRDFAKLTDRSGLRLWIYRIATNRCLTLLETRRRRELPVNLSPGAPLTDIDWLEPYPDAEMCGMALDARYQAREAVELAFVAALQYLPGLQRAALVLRDVLGFSARETAELLEISVAAADSALRRGRAGVESRLPERSKRASHAEADDEIRDLARQYADAWEAGDVSAIVALLSADATYSMPPLPEWYAGRSAIREFLLDGPLRCRRRFLLTSANGGPAFGTYLWDEERGVFAATALDVVGVRDGHITDVVSFLDPELFRAFGLPAELFT</sequence>
<organism evidence="10 11">
    <name type="scientific">Nocardia xishanensis</name>
    <dbReference type="NCBI Taxonomy" id="238964"/>
    <lineage>
        <taxon>Bacteria</taxon>
        <taxon>Bacillati</taxon>
        <taxon>Actinomycetota</taxon>
        <taxon>Actinomycetes</taxon>
        <taxon>Mycobacteriales</taxon>
        <taxon>Nocardiaceae</taxon>
        <taxon>Nocardia</taxon>
    </lineage>
</organism>
<dbReference type="RefSeq" id="WP_357401291.1">
    <property type="nucleotide sequence ID" value="NZ_JBEYCD010000002.1"/>
</dbReference>
<reference evidence="10 11" key="1">
    <citation type="submission" date="2024-10" db="EMBL/GenBank/DDBJ databases">
        <title>The Natural Products Discovery Center: Release of the First 8490 Sequenced Strains for Exploring Actinobacteria Biosynthetic Diversity.</title>
        <authorList>
            <person name="Kalkreuter E."/>
            <person name="Kautsar S.A."/>
            <person name="Yang D."/>
            <person name="Bader C.D."/>
            <person name="Teijaro C.N."/>
            <person name="Fluegel L."/>
            <person name="Davis C.M."/>
            <person name="Simpson J.R."/>
            <person name="Lauterbach L."/>
            <person name="Steele A.D."/>
            <person name="Gui C."/>
            <person name="Meng S."/>
            <person name="Li G."/>
            <person name="Viehrig K."/>
            <person name="Ye F."/>
            <person name="Su P."/>
            <person name="Kiefer A.F."/>
            <person name="Nichols A."/>
            <person name="Cepeda A.J."/>
            <person name="Yan W."/>
            <person name="Fan B."/>
            <person name="Jiang Y."/>
            <person name="Adhikari A."/>
            <person name="Zheng C.-J."/>
            <person name="Schuster L."/>
            <person name="Cowan T.M."/>
            <person name="Smanski M.J."/>
            <person name="Chevrette M.G."/>
            <person name="De Carvalho L.P.S."/>
            <person name="Shen B."/>
        </authorList>
    </citation>
    <scope>NUCLEOTIDE SEQUENCE [LARGE SCALE GENOMIC DNA]</scope>
    <source>
        <strain evidence="10 11">NPDC019275</strain>
    </source>
</reference>
<dbReference type="InterPro" id="IPR013325">
    <property type="entry name" value="RNA_pol_sigma_r2"/>
</dbReference>
<dbReference type="GO" id="GO:0003899">
    <property type="term" value="F:DNA-directed RNA polymerase activity"/>
    <property type="evidence" value="ECO:0007669"/>
    <property type="project" value="UniProtKB-EC"/>
</dbReference>
<evidence type="ECO:0000256" key="5">
    <source>
        <dbReference type="ARBA" id="ARBA00023125"/>
    </source>
</evidence>
<dbReference type="Pfam" id="PF08281">
    <property type="entry name" value="Sigma70_r4_2"/>
    <property type="match status" value="1"/>
</dbReference>
<dbReference type="InterPro" id="IPR013324">
    <property type="entry name" value="RNA_pol_sigma_r3/r4-like"/>
</dbReference>
<feature type="domain" description="RNA polymerase sigma factor 70 region 4 type 2" evidence="8">
    <location>
        <begin position="128"/>
        <end position="177"/>
    </location>
</feature>
<dbReference type="Gene3D" id="1.10.1740.10">
    <property type="match status" value="1"/>
</dbReference>
<proteinExistence type="inferred from homology"/>
<keyword evidence="10" id="KW-0808">Transferase</keyword>
<dbReference type="NCBIfam" id="TIGR02960">
    <property type="entry name" value="SigX5"/>
    <property type="match status" value="1"/>
</dbReference>
<keyword evidence="10" id="KW-0548">Nucleotidyltransferase</keyword>
<evidence type="ECO:0000256" key="1">
    <source>
        <dbReference type="ARBA" id="ARBA00010641"/>
    </source>
</evidence>
<feature type="domain" description="SnoaL-like" evidence="9">
    <location>
        <begin position="203"/>
        <end position="298"/>
    </location>
</feature>
<evidence type="ECO:0000256" key="6">
    <source>
        <dbReference type="ARBA" id="ARBA00023163"/>
    </source>
</evidence>
<gene>
    <name evidence="10" type="ORF">ACH49W_11705</name>
</gene>
<dbReference type="Pfam" id="PF04542">
    <property type="entry name" value="Sigma70_r2"/>
    <property type="match status" value="1"/>
</dbReference>
<dbReference type="InterPro" id="IPR032710">
    <property type="entry name" value="NTF2-like_dom_sf"/>
</dbReference>
<keyword evidence="4" id="KW-0731">Sigma factor</keyword>
<comment type="subunit">
    <text evidence="2">Interacts transiently with the RNA polymerase catalytic core formed by RpoA, RpoB, RpoC and RpoZ (2 alpha, 1 beta, 1 beta' and 1 omega subunit) to form the RNA polymerase holoenzyme that can initiate transcription.</text>
</comment>
<keyword evidence="3" id="KW-0805">Transcription regulation</keyword>
<evidence type="ECO:0000256" key="2">
    <source>
        <dbReference type="ARBA" id="ARBA00011344"/>
    </source>
</evidence>
<keyword evidence="5" id="KW-0238">DNA-binding</keyword>
<accession>A0ABW7WYV6</accession>
<name>A0ABW7WYV6_9NOCA</name>
<evidence type="ECO:0000313" key="11">
    <source>
        <dbReference type="Proteomes" id="UP001611415"/>
    </source>
</evidence>
<keyword evidence="6" id="KW-0804">Transcription</keyword>
<dbReference type="SUPFAM" id="SSF88659">
    <property type="entry name" value="Sigma3 and sigma4 domains of RNA polymerase sigma factors"/>
    <property type="match status" value="1"/>
</dbReference>
<dbReference type="EC" id="2.7.7.6" evidence="10"/>
<dbReference type="Gene3D" id="3.10.450.50">
    <property type="match status" value="1"/>
</dbReference>
<comment type="caution">
    <text evidence="10">The sequence shown here is derived from an EMBL/GenBank/DDBJ whole genome shotgun (WGS) entry which is preliminary data.</text>
</comment>
<protein>
    <submittedName>
        <fullName evidence="10">RNA polymerase subunit sigma-70</fullName>
        <ecNumber evidence="10">2.7.7.6</ecNumber>
    </submittedName>
</protein>
<dbReference type="InterPro" id="IPR037401">
    <property type="entry name" value="SnoaL-like"/>
</dbReference>
<keyword evidence="11" id="KW-1185">Reference proteome</keyword>
<dbReference type="PANTHER" id="PTHR30173:SF36">
    <property type="entry name" value="ECF RNA POLYMERASE SIGMA FACTOR SIGJ"/>
    <property type="match status" value="1"/>
</dbReference>
<evidence type="ECO:0000256" key="4">
    <source>
        <dbReference type="ARBA" id="ARBA00023082"/>
    </source>
</evidence>
<dbReference type="InterPro" id="IPR036388">
    <property type="entry name" value="WH-like_DNA-bd_sf"/>
</dbReference>
<dbReference type="EMBL" id="JBIRYO010000006">
    <property type="protein sequence ID" value="MFI2474032.1"/>
    <property type="molecule type" value="Genomic_DNA"/>
</dbReference>